<dbReference type="Gene3D" id="2.60.120.650">
    <property type="entry name" value="Cupin"/>
    <property type="match status" value="1"/>
</dbReference>
<sequence length="277" mass="30440">MTFLVPSSLGGFSNAYPLSPAILRHELAHHPLLSLSALAQAARDLPEQHVERRVADAAHGGDFAMDTPGGGDIADIIPSIETSGNWVMLRFVEQLPRYQGLLQSLMAEIDPAITPLTGLSQSLKGFIFISAPGTLTPFHFDAEYNILFQIAGDKDFVTYPPEPPFLSRDRREAYHRAGENMLPWQDDFEALGTVHPLAPGDALYVPHASPHWVRAGPMPSISLSMTWQNDWSLAAGDALTVNPVLRRFGLSADIPAWPKKSVWRAFGCRAARRARLL</sequence>
<dbReference type="OrthoDB" id="3776825at2"/>
<dbReference type="InterPro" id="IPR003347">
    <property type="entry name" value="JmjC_dom"/>
</dbReference>
<evidence type="ECO:0000259" key="1">
    <source>
        <dbReference type="PROSITE" id="PS51184"/>
    </source>
</evidence>
<feature type="domain" description="JmjC" evidence="1">
    <location>
        <begin position="84"/>
        <end position="244"/>
    </location>
</feature>
<dbReference type="SUPFAM" id="SSF51197">
    <property type="entry name" value="Clavaminate synthase-like"/>
    <property type="match status" value="1"/>
</dbReference>
<keyword evidence="3" id="KW-1185">Reference proteome</keyword>
<gene>
    <name evidence="2" type="ORF">CDQ91_13790</name>
</gene>
<comment type="caution">
    <text evidence="2">The sequence shown here is derived from an EMBL/GenBank/DDBJ whole genome shotgun (WGS) entry which is preliminary data.</text>
</comment>
<dbReference type="AlphaFoldDB" id="A0A246JS58"/>
<protein>
    <submittedName>
        <fullName evidence="2">Transcription factor jumonji, JmjC</fullName>
    </submittedName>
</protein>
<dbReference type="RefSeq" id="WP_088473312.1">
    <property type="nucleotide sequence ID" value="NZ_NISJ01000007.1"/>
</dbReference>
<reference evidence="2 3" key="1">
    <citation type="journal article" date="2002" name="Int. J. Syst. Evol. Microbiol.">
        <title>Sphingopyxis witflariensis sp. nov., isolated from activated sludge.</title>
        <authorList>
            <person name="Kampfer P."/>
            <person name="Witzenberger R."/>
            <person name="Denner E.B."/>
            <person name="Busse H.J."/>
            <person name="Neef A."/>
        </authorList>
    </citation>
    <scope>NUCLEOTIDE SEQUENCE [LARGE SCALE GENOMIC DNA]</scope>
    <source>
        <strain evidence="2 3">DSM 14551</strain>
    </source>
</reference>
<dbReference type="EMBL" id="NISJ01000007">
    <property type="protein sequence ID" value="OWQ95352.1"/>
    <property type="molecule type" value="Genomic_DNA"/>
</dbReference>
<evidence type="ECO:0000313" key="2">
    <source>
        <dbReference type="EMBL" id="OWQ95352.1"/>
    </source>
</evidence>
<evidence type="ECO:0000313" key="3">
    <source>
        <dbReference type="Proteomes" id="UP000197097"/>
    </source>
</evidence>
<name>A0A246JS58_9SPHN</name>
<proteinExistence type="predicted"/>
<organism evidence="2 3">
    <name type="scientific">Sphingopyxis witflariensis</name>
    <dbReference type="NCBI Taxonomy" id="173675"/>
    <lineage>
        <taxon>Bacteria</taxon>
        <taxon>Pseudomonadati</taxon>
        <taxon>Pseudomonadota</taxon>
        <taxon>Alphaproteobacteria</taxon>
        <taxon>Sphingomonadales</taxon>
        <taxon>Sphingomonadaceae</taxon>
        <taxon>Sphingopyxis</taxon>
    </lineage>
</organism>
<accession>A0A246JS58</accession>
<dbReference type="Proteomes" id="UP000197097">
    <property type="component" value="Unassembled WGS sequence"/>
</dbReference>
<dbReference type="PROSITE" id="PS51184">
    <property type="entry name" value="JMJC"/>
    <property type="match status" value="1"/>
</dbReference>